<feature type="compositionally biased region" description="Basic and acidic residues" evidence="1">
    <location>
        <begin position="1"/>
        <end position="32"/>
    </location>
</feature>
<feature type="transmembrane region" description="Helical" evidence="2">
    <location>
        <begin position="215"/>
        <end position="236"/>
    </location>
</feature>
<feature type="transmembrane region" description="Helical" evidence="2">
    <location>
        <begin position="450"/>
        <end position="473"/>
    </location>
</feature>
<proteinExistence type="predicted"/>
<organism evidence="3 4">
    <name type="scientific">Diacronema lutheri</name>
    <name type="common">Unicellular marine alga</name>
    <name type="synonym">Monochrysis lutheri</name>
    <dbReference type="NCBI Taxonomy" id="2081491"/>
    <lineage>
        <taxon>Eukaryota</taxon>
        <taxon>Haptista</taxon>
        <taxon>Haptophyta</taxon>
        <taxon>Pavlovophyceae</taxon>
        <taxon>Pavlovales</taxon>
        <taxon>Pavlovaceae</taxon>
        <taxon>Diacronema</taxon>
    </lineage>
</organism>
<dbReference type="PROSITE" id="PS50096">
    <property type="entry name" value="IQ"/>
    <property type="match status" value="1"/>
</dbReference>
<feature type="transmembrane region" description="Helical" evidence="2">
    <location>
        <begin position="146"/>
        <end position="167"/>
    </location>
</feature>
<evidence type="ECO:0000256" key="2">
    <source>
        <dbReference type="SAM" id="Phobius"/>
    </source>
</evidence>
<evidence type="ECO:0000313" key="4">
    <source>
        <dbReference type="Proteomes" id="UP000751190"/>
    </source>
</evidence>
<dbReference type="AlphaFoldDB" id="A0A8J5XMS2"/>
<dbReference type="OrthoDB" id="10667726at2759"/>
<gene>
    <name evidence="3" type="ORF">KFE25_013969</name>
</gene>
<dbReference type="EMBL" id="JAGTXO010000023">
    <property type="protein sequence ID" value="KAG8461950.1"/>
    <property type="molecule type" value="Genomic_DNA"/>
</dbReference>
<keyword evidence="2" id="KW-0812">Transmembrane</keyword>
<sequence length="489" mass="53663">MAVDESRSRAATRRGAEEREPRGYRDVERAADAYEPNFKPRGSAGNYVAASETPAVRKAKRDSNLLAKKTRAVLRLQAAFRGKRARREAAAKAKKPSASSFAEFRSNIEPYIATAFATCIAVQWDSTIERVVDGDPNKPGLSLVNAVGTTLYTSILYVALVCVHASLNKRLLNLIKQSLQILVGWMWKGVVVAVDDNIVNFSLSFEPGREKYIQAGYMFGWAIFIAPVFVGVIVLLMHPGRTTARETFLKHFSGLLLGASALMIGFSWFQAMEHLSIGFVFESEGSSLSLRLLAAILRSAFLQVVLGVIKARTPLEHASKVHKGPKPTDTLGKSFYDSSIFVGGKTLSYICGFSWFSIVRALATLVKEDANGWGGYIVFTLFIFVFLAHAAVLAYLGAPRPLCCGPIKPLGNGELLFYSTIAIQLGWATQNSYNSLIAILEGGSDERLDTIAWAIGAALMLTLWLLILFFALFGNIVRTRKQEQDMAQL</sequence>
<keyword evidence="2" id="KW-1133">Transmembrane helix</keyword>
<evidence type="ECO:0000256" key="1">
    <source>
        <dbReference type="SAM" id="MobiDB-lite"/>
    </source>
</evidence>
<feature type="transmembrane region" description="Helical" evidence="2">
    <location>
        <begin position="179"/>
        <end position="195"/>
    </location>
</feature>
<keyword evidence="4" id="KW-1185">Reference proteome</keyword>
<feature type="transmembrane region" description="Helical" evidence="2">
    <location>
        <begin position="346"/>
        <end position="363"/>
    </location>
</feature>
<feature type="region of interest" description="Disordered" evidence="1">
    <location>
        <begin position="1"/>
        <end position="46"/>
    </location>
</feature>
<keyword evidence="2" id="KW-0472">Membrane</keyword>
<accession>A0A8J5XMS2</accession>
<reference evidence="3" key="1">
    <citation type="submission" date="2021-05" db="EMBL/GenBank/DDBJ databases">
        <title>The genome of the haptophyte Pavlova lutheri (Diacronema luteri, Pavlovales) - a model for lipid biosynthesis in eukaryotic algae.</title>
        <authorList>
            <person name="Hulatt C.J."/>
            <person name="Posewitz M.C."/>
        </authorList>
    </citation>
    <scope>NUCLEOTIDE SEQUENCE</scope>
    <source>
        <strain evidence="3">NIVA-4/92</strain>
    </source>
</reference>
<protein>
    <submittedName>
        <fullName evidence="3">Uncharacterized protein</fullName>
    </submittedName>
</protein>
<feature type="transmembrane region" description="Helical" evidence="2">
    <location>
        <begin position="248"/>
        <end position="269"/>
    </location>
</feature>
<feature type="transmembrane region" description="Helical" evidence="2">
    <location>
        <begin position="375"/>
        <end position="398"/>
    </location>
</feature>
<comment type="caution">
    <text evidence="3">The sequence shown here is derived from an EMBL/GenBank/DDBJ whole genome shotgun (WGS) entry which is preliminary data.</text>
</comment>
<dbReference type="Proteomes" id="UP000751190">
    <property type="component" value="Unassembled WGS sequence"/>
</dbReference>
<evidence type="ECO:0000313" key="3">
    <source>
        <dbReference type="EMBL" id="KAG8461950.1"/>
    </source>
</evidence>
<name>A0A8J5XMS2_DIALT</name>